<comment type="caution">
    <text evidence="1">The sequence shown here is derived from an EMBL/GenBank/DDBJ whole genome shotgun (WGS) entry which is preliminary data.</text>
</comment>
<dbReference type="OrthoDB" id="1036397at2"/>
<keyword evidence="2" id="KW-1185">Reference proteome</keyword>
<dbReference type="EMBL" id="PGFJ01000001">
    <property type="protein sequence ID" value="PJJ84140.1"/>
    <property type="molecule type" value="Genomic_DNA"/>
</dbReference>
<proteinExistence type="predicted"/>
<accession>A0A2H9VTJ5</accession>
<gene>
    <name evidence="1" type="ORF">CLV57_1144</name>
</gene>
<evidence type="ECO:0000313" key="2">
    <source>
        <dbReference type="Proteomes" id="UP000242687"/>
    </source>
</evidence>
<dbReference type="Proteomes" id="UP000242687">
    <property type="component" value="Unassembled WGS sequence"/>
</dbReference>
<sequence>MNVLVFATSVTAPHQVDSVKPLLSGKKEIEEWNFDLEDCDHILRVVSDDEVSPRQIELLLNEAGFTCEELPY</sequence>
<protein>
    <submittedName>
        <fullName evidence="1">Uncharacterized protein</fullName>
    </submittedName>
</protein>
<name>A0A2H9VTJ5_9SPHI</name>
<dbReference type="RefSeq" id="WP_100340349.1">
    <property type="nucleotide sequence ID" value="NZ_PGFJ01000001.1"/>
</dbReference>
<dbReference type="AlphaFoldDB" id="A0A2H9VTJ5"/>
<organism evidence="1 2">
    <name type="scientific">Mucilaginibacter auburnensis</name>
    <dbReference type="NCBI Taxonomy" id="1457233"/>
    <lineage>
        <taxon>Bacteria</taxon>
        <taxon>Pseudomonadati</taxon>
        <taxon>Bacteroidota</taxon>
        <taxon>Sphingobacteriia</taxon>
        <taxon>Sphingobacteriales</taxon>
        <taxon>Sphingobacteriaceae</taxon>
        <taxon>Mucilaginibacter</taxon>
    </lineage>
</organism>
<reference evidence="1 2" key="1">
    <citation type="submission" date="2017-11" db="EMBL/GenBank/DDBJ databases">
        <title>Genomic Encyclopedia of Archaeal and Bacterial Type Strains, Phase II (KMG-II): From Individual Species to Whole Genera.</title>
        <authorList>
            <person name="Goeker M."/>
        </authorList>
    </citation>
    <scope>NUCLEOTIDE SEQUENCE [LARGE SCALE GENOMIC DNA]</scope>
    <source>
        <strain evidence="1 2">DSM 28175</strain>
    </source>
</reference>
<evidence type="ECO:0000313" key="1">
    <source>
        <dbReference type="EMBL" id="PJJ84140.1"/>
    </source>
</evidence>